<protein>
    <submittedName>
        <fullName evidence="2">Uncharacterized protein</fullName>
    </submittedName>
</protein>
<dbReference type="Proteomes" id="UP000703269">
    <property type="component" value="Unassembled WGS sequence"/>
</dbReference>
<comment type="caution">
    <text evidence="2">The sequence shown here is derived from an EMBL/GenBank/DDBJ whole genome shotgun (WGS) entry which is preliminary data.</text>
</comment>
<organism evidence="2 3">
    <name type="scientific">Phanerochaete sordida</name>
    <dbReference type="NCBI Taxonomy" id="48140"/>
    <lineage>
        <taxon>Eukaryota</taxon>
        <taxon>Fungi</taxon>
        <taxon>Dikarya</taxon>
        <taxon>Basidiomycota</taxon>
        <taxon>Agaricomycotina</taxon>
        <taxon>Agaricomycetes</taxon>
        <taxon>Polyporales</taxon>
        <taxon>Phanerochaetaceae</taxon>
        <taxon>Phanerochaete</taxon>
    </lineage>
</organism>
<dbReference type="EMBL" id="BPQB01000045">
    <property type="protein sequence ID" value="GJE95012.1"/>
    <property type="molecule type" value="Genomic_DNA"/>
</dbReference>
<name>A0A9P3GHC9_9APHY</name>
<evidence type="ECO:0000313" key="2">
    <source>
        <dbReference type="EMBL" id="GJE95012.1"/>
    </source>
</evidence>
<accession>A0A9P3GHC9</accession>
<sequence length="65" mass="7383">MRPASEARASSRGVRSCQRRNDIPAAPSDQEAACMQYIYTENARERHSVRYQSTRVVSGLRRGIE</sequence>
<proteinExistence type="predicted"/>
<feature type="region of interest" description="Disordered" evidence="1">
    <location>
        <begin position="1"/>
        <end position="28"/>
    </location>
</feature>
<reference evidence="2 3" key="1">
    <citation type="submission" date="2021-08" db="EMBL/GenBank/DDBJ databases">
        <title>Draft Genome Sequence of Phanerochaete sordida strain YK-624.</title>
        <authorList>
            <person name="Mori T."/>
            <person name="Dohra H."/>
            <person name="Suzuki T."/>
            <person name="Kawagishi H."/>
            <person name="Hirai H."/>
        </authorList>
    </citation>
    <scope>NUCLEOTIDE SEQUENCE [LARGE SCALE GENOMIC DNA]</scope>
    <source>
        <strain evidence="2 3">YK-624</strain>
    </source>
</reference>
<dbReference type="AlphaFoldDB" id="A0A9P3GHC9"/>
<evidence type="ECO:0000256" key="1">
    <source>
        <dbReference type="SAM" id="MobiDB-lite"/>
    </source>
</evidence>
<gene>
    <name evidence="2" type="ORF">PsYK624_111910</name>
</gene>
<evidence type="ECO:0000313" key="3">
    <source>
        <dbReference type="Proteomes" id="UP000703269"/>
    </source>
</evidence>
<keyword evidence="3" id="KW-1185">Reference proteome</keyword>